<evidence type="ECO:0000313" key="11">
    <source>
        <dbReference type="Proteomes" id="UP000601099"/>
    </source>
</evidence>
<dbReference type="Gene3D" id="1.10.287.130">
    <property type="match status" value="1"/>
</dbReference>
<dbReference type="EC" id="2.7.13.3" evidence="2"/>
<keyword evidence="11" id="KW-1185">Reference proteome</keyword>
<feature type="domain" description="PAS" evidence="8">
    <location>
        <begin position="155"/>
        <end position="204"/>
    </location>
</feature>
<proteinExistence type="predicted"/>
<dbReference type="Pfam" id="PF08448">
    <property type="entry name" value="PAS_4"/>
    <property type="match status" value="3"/>
</dbReference>
<dbReference type="PANTHER" id="PTHR43304:SF1">
    <property type="entry name" value="PAC DOMAIN-CONTAINING PROTEIN"/>
    <property type="match status" value="1"/>
</dbReference>
<dbReference type="CDD" id="cd00082">
    <property type="entry name" value="HisKA"/>
    <property type="match status" value="1"/>
</dbReference>
<dbReference type="InterPro" id="IPR036097">
    <property type="entry name" value="HisK_dim/P_sf"/>
</dbReference>
<dbReference type="SUPFAM" id="SSF55785">
    <property type="entry name" value="PYP-like sensor domain (PAS domain)"/>
    <property type="match status" value="3"/>
</dbReference>
<dbReference type="EMBL" id="JADWYK010000008">
    <property type="protein sequence ID" value="MBG8554667.1"/>
    <property type="molecule type" value="Genomic_DNA"/>
</dbReference>
<dbReference type="RefSeq" id="WP_196955689.1">
    <property type="nucleotide sequence ID" value="NZ_JADWYK010000008.1"/>
</dbReference>
<evidence type="ECO:0000256" key="5">
    <source>
        <dbReference type="ARBA" id="ARBA00022777"/>
    </source>
</evidence>
<dbReference type="SUPFAM" id="SSF55874">
    <property type="entry name" value="ATPase domain of HSP90 chaperone/DNA topoisomerase II/histidine kinase"/>
    <property type="match status" value="1"/>
</dbReference>
<dbReference type="InterPro" id="IPR013656">
    <property type="entry name" value="PAS_4"/>
</dbReference>
<dbReference type="InterPro" id="IPR003594">
    <property type="entry name" value="HATPase_dom"/>
</dbReference>
<dbReference type="CDD" id="cd00130">
    <property type="entry name" value="PAS"/>
    <property type="match status" value="2"/>
</dbReference>
<evidence type="ECO:0000256" key="4">
    <source>
        <dbReference type="ARBA" id="ARBA00022679"/>
    </source>
</evidence>
<evidence type="ECO:0000256" key="2">
    <source>
        <dbReference type="ARBA" id="ARBA00012438"/>
    </source>
</evidence>
<comment type="caution">
    <text evidence="10">The sequence shown here is derived from an EMBL/GenBank/DDBJ whole genome shotgun (WGS) entry which is preliminary data.</text>
</comment>
<organism evidence="10 11">
    <name type="scientific">Hymenobacter guriensis</name>
    <dbReference type="NCBI Taxonomy" id="2793065"/>
    <lineage>
        <taxon>Bacteria</taxon>
        <taxon>Pseudomonadati</taxon>
        <taxon>Bacteroidota</taxon>
        <taxon>Cytophagia</taxon>
        <taxon>Cytophagales</taxon>
        <taxon>Hymenobacteraceae</taxon>
        <taxon>Hymenobacter</taxon>
    </lineage>
</organism>
<dbReference type="Gene3D" id="3.30.450.20">
    <property type="entry name" value="PAS domain"/>
    <property type="match status" value="3"/>
</dbReference>
<evidence type="ECO:0000259" key="8">
    <source>
        <dbReference type="PROSITE" id="PS50112"/>
    </source>
</evidence>
<keyword evidence="5" id="KW-0418">Kinase</keyword>
<dbReference type="InterPro" id="IPR052162">
    <property type="entry name" value="Sensor_kinase/Photoreceptor"/>
</dbReference>
<dbReference type="Gene3D" id="3.30.565.10">
    <property type="entry name" value="Histidine kinase-like ATPase, C-terminal domain"/>
    <property type="match status" value="1"/>
</dbReference>
<keyword evidence="6" id="KW-0175">Coiled coil</keyword>
<dbReference type="InterPro" id="IPR000014">
    <property type="entry name" value="PAS"/>
</dbReference>
<sequence length="847" mass="94573">MPAFPASLPPLDDLTLTLLNVSLTGVILFRPVMAGAGSHDIVDLAYEFLNPAARRMLQLPQQPAETFLTLYPNAIGAGIFDFYRNTYNSGEPGRYDVNYQHDGLDNFFHLSAQRSGELLVVSFTDTADQNRTAAEQSLRESQAREQAARATAERERNLLNALLTQAPVAMGVLQGDEHVVVAVNEQMSAIWGYSASELLGQPLLEAVPELQGQGFTELMAEVARTGVPFVGTEVAAQLRQNGRLDTHYFNFVYQPLYDADGALLGVLDLAVDVTAQVLSRHEAQNLNEELAATNEELHAANEEFLQNNAELFLAQQELRLLNEELEARVQDRTTDARRAYATAERHRARLERLFMQAPAAICILNGPDLVYELVNPGYQQLFPGRQLQGKPILEALPEIAGHEVHRTFRQVYETGYTHTEQGLLIPIARPEDGQLEDRYFNYIQQPRFNEQGHIDGVLVFAFEVTQQVEASQAREASAQQLRLITDALPVLISYLDADEVYRFTNKAYEAWFEIPAESLLGRPVREVLGEAAYQAVKGYIDRALAGERLDFEARMPYREGFIRYIHTSYIPDLRGGKVQGFYALVTDVTEQVEARQQVDAVNEQLRSRNTDLAALNQQLTRTNIDLDNFIYTASHDLKAPITNIEGLLHVLQSMLTTSTAAPEVGPVLGMMYESVARFKRTIHHLADVTKLQKEHTQPTTEVALAPVLRDVQLDLAPLLSETGARLTIDVEACPSVRFSVKNLRSVLFNLLSNALKYRRPDRLPEIRVACHPDGDYTVLTVQDNGLGLAPEQLPELFTMFRRLHSHVEGTGLGLYMVKRSVENAGGRVSVTSEPGVGSVFSVYFRRS</sequence>
<dbReference type="InterPro" id="IPR005467">
    <property type="entry name" value="His_kinase_dom"/>
</dbReference>
<feature type="coiled-coil region" evidence="6">
    <location>
        <begin position="280"/>
        <end position="307"/>
    </location>
</feature>
<dbReference type="SMART" id="SM00388">
    <property type="entry name" value="HisKA"/>
    <property type="match status" value="1"/>
</dbReference>
<gene>
    <name evidence="10" type="ORF">I5L79_14010</name>
</gene>
<dbReference type="InterPro" id="IPR035965">
    <property type="entry name" value="PAS-like_dom_sf"/>
</dbReference>
<name>A0ABS0L3J0_9BACT</name>
<dbReference type="Pfam" id="PF02518">
    <property type="entry name" value="HATPase_c"/>
    <property type="match status" value="1"/>
</dbReference>
<dbReference type="PRINTS" id="PR00344">
    <property type="entry name" value="BCTRLSENSOR"/>
</dbReference>
<dbReference type="PANTHER" id="PTHR43304">
    <property type="entry name" value="PHYTOCHROME-LIKE PROTEIN CPH1"/>
    <property type="match status" value="1"/>
</dbReference>
<dbReference type="InterPro" id="IPR036890">
    <property type="entry name" value="HATPase_C_sf"/>
</dbReference>
<comment type="catalytic activity">
    <reaction evidence="1">
        <text>ATP + protein L-histidine = ADP + protein N-phospho-L-histidine.</text>
        <dbReference type="EC" id="2.7.13.3"/>
    </reaction>
</comment>
<dbReference type="PROSITE" id="PS50109">
    <property type="entry name" value="HIS_KIN"/>
    <property type="match status" value="1"/>
</dbReference>
<dbReference type="SMART" id="SM00387">
    <property type="entry name" value="HATPase_c"/>
    <property type="match status" value="1"/>
</dbReference>
<dbReference type="InterPro" id="IPR000700">
    <property type="entry name" value="PAS-assoc_C"/>
</dbReference>
<accession>A0ABS0L3J0</accession>
<dbReference type="NCBIfam" id="TIGR00229">
    <property type="entry name" value="sensory_box"/>
    <property type="match status" value="2"/>
</dbReference>
<dbReference type="InterPro" id="IPR004358">
    <property type="entry name" value="Sig_transdc_His_kin-like_C"/>
</dbReference>
<dbReference type="SMART" id="SM00091">
    <property type="entry name" value="PAS"/>
    <property type="match status" value="3"/>
</dbReference>
<evidence type="ECO:0000259" key="9">
    <source>
        <dbReference type="PROSITE" id="PS50113"/>
    </source>
</evidence>
<reference evidence="10 11" key="1">
    <citation type="submission" date="2020-11" db="EMBL/GenBank/DDBJ databases">
        <title>Hymenobacter sp.</title>
        <authorList>
            <person name="Kim M.K."/>
        </authorList>
    </citation>
    <scope>NUCLEOTIDE SEQUENCE [LARGE SCALE GENOMIC DNA]</scope>
    <source>
        <strain evidence="10 11">BT594</strain>
    </source>
</reference>
<evidence type="ECO:0000256" key="1">
    <source>
        <dbReference type="ARBA" id="ARBA00000085"/>
    </source>
</evidence>
<feature type="domain" description="Histidine kinase" evidence="7">
    <location>
        <begin position="632"/>
        <end position="847"/>
    </location>
</feature>
<feature type="domain" description="PAS" evidence="8">
    <location>
        <begin position="477"/>
        <end position="547"/>
    </location>
</feature>
<dbReference type="PROSITE" id="PS50113">
    <property type="entry name" value="PAC"/>
    <property type="match status" value="1"/>
</dbReference>
<keyword evidence="4" id="KW-0808">Transferase</keyword>
<evidence type="ECO:0000256" key="6">
    <source>
        <dbReference type="SAM" id="Coils"/>
    </source>
</evidence>
<dbReference type="InterPro" id="IPR003661">
    <property type="entry name" value="HisK_dim/P_dom"/>
</dbReference>
<evidence type="ECO:0000313" key="10">
    <source>
        <dbReference type="EMBL" id="MBG8554667.1"/>
    </source>
</evidence>
<feature type="domain" description="PAC" evidence="9">
    <location>
        <begin position="549"/>
        <end position="600"/>
    </location>
</feature>
<keyword evidence="3" id="KW-0597">Phosphoprotein</keyword>
<evidence type="ECO:0000259" key="7">
    <source>
        <dbReference type="PROSITE" id="PS50109"/>
    </source>
</evidence>
<protein>
    <recommendedName>
        <fullName evidence="2">histidine kinase</fullName>
        <ecNumber evidence="2">2.7.13.3</ecNumber>
    </recommendedName>
</protein>
<dbReference type="Proteomes" id="UP000601099">
    <property type="component" value="Unassembled WGS sequence"/>
</dbReference>
<dbReference type="PROSITE" id="PS50112">
    <property type="entry name" value="PAS"/>
    <property type="match status" value="2"/>
</dbReference>
<evidence type="ECO:0000256" key="3">
    <source>
        <dbReference type="ARBA" id="ARBA00022553"/>
    </source>
</evidence>
<dbReference type="SUPFAM" id="SSF47384">
    <property type="entry name" value="Homodimeric domain of signal transducing histidine kinase"/>
    <property type="match status" value="1"/>
</dbReference>